<dbReference type="Gene3D" id="3.90.1150.10">
    <property type="entry name" value="Aspartate Aminotransferase, domain 1"/>
    <property type="match status" value="1"/>
</dbReference>
<dbReference type="STRING" id="150033.RV14_GL001905"/>
<proteinExistence type="inferred from homology"/>
<name>A0A1L8WQA9_9ENTE</name>
<dbReference type="InterPro" id="IPR020578">
    <property type="entry name" value="Aminotrans_V_PyrdxlP_BS"/>
</dbReference>
<evidence type="ECO:0000256" key="2">
    <source>
        <dbReference type="ARBA" id="ARBA00006490"/>
    </source>
</evidence>
<dbReference type="InterPro" id="IPR016454">
    <property type="entry name" value="Cysteine_dSase"/>
</dbReference>
<evidence type="ECO:0000313" key="10">
    <source>
        <dbReference type="Proteomes" id="UP000182152"/>
    </source>
</evidence>
<dbReference type="PIRSF" id="PIRSF005572">
    <property type="entry name" value="NifS"/>
    <property type="match status" value="1"/>
</dbReference>
<feature type="domain" description="Aminotransferase class V" evidence="8">
    <location>
        <begin position="39"/>
        <end position="402"/>
    </location>
</feature>
<evidence type="ECO:0000256" key="4">
    <source>
        <dbReference type="ARBA" id="ARBA00022898"/>
    </source>
</evidence>
<sequence>MFFNASFHEIHEKNFLRLKAGGTTVIIEKNFKKEGFLMIYFDNSATTPIFPQSLDAYVKTSQRIIGNPSSLHDLGNQANRLLQQARKQIADLIKVTPEEIYFTSSGTEGDNWVIKGTMLEKREYGKHMIISGIEHPAVSETAQQLEALGMEVSVAPVDDQGFVMIDELKKLIRKETVLVSIMAVNNEVGSIQPILEISEYLKAYPKIHFHVDAVQAIAKVPLTDWLTERVDFATFSAHKFHGPRGVGFIYWKKGRRLAPLLNGGGQEKNQRSATENVPAIVAMAKALRLALDRKNQKPDHTENLKNALIHALKTYKKVTVFSEGRGYAPHILCFSLKGVRGEVLVHALEEKQIFISTTSACSSRKHMANSTLYAMHVPNDLAVSAVRISLDESNSMAEVEQFMIVFKQLYKKFSIINS</sequence>
<dbReference type="PANTHER" id="PTHR11601:SF50">
    <property type="entry name" value="CYSTEINE DESULFURASE ISCS 2-RELATED"/>
    <property type="match status" value="1"/>
</dbReference>
<keyword evidence="5" id="KW-0408">Iron</keyword>
<dbReference type="InterPro" id="IPR015424">
    <property type="entry name" value="PyrdxlP-dep_Trfase"/>
</dbReference>
<evidence type="ECO:0000256" key="6">
    <source>
        <dbReference type="ARBA" id="ARBA00023014"/>
    </source>
</evidence>
<keyword evidence="3" id="KW-0479">Metal-binding</keyword>
<keyword evidence="10" id="KW-1185">Reference proteome</keyword>
<comment type="similarity">
    <text evidence="2">Belongs to the class-V pyridoxal-phosphate-dependent aminotransferase family. NifS/IscS subfamily.</text>
</comment>
<dbReference type="Gene3D" id="1.10.260.50">
    <property type="match status" value="1"/>
</dbReference>
<dbReference type="Proteomes" id="UP000182152">
    <property type="component" value="Unassembled WGS sequence"/>
</dbReference>
<dbReference type="PROSITE" id="PS00595">
    <property type="entry name" value="AA_TRANSFER_CLASS_5"/>
    <property type="match status" value="1"/>
</dbReference>
<evidence type="ECO:0000313" key="9">
    <source>
        <dbReference type="EMBL" id="OJG83210.1"/>
    </source>
</evidence>
<keyword evidence="9" id="KW-0808">Transferase</keyword>
<keyword evidence="9" id="KW-0032">Aminotransferase</keyword>
<dbReference type="InterPro" id="IPR015422">
    <property type="entry name" value="PyrdxlP-dep_Trfase_small"/>
</dbReference>
<reference evidence="9 10" key="1">
    <citation type="submission" date="2014-12" db="EMBL/GenBank/DDBJ databases">
        <title>Draft genome sequences of 29 type strains of Enterococci.</title>
        <authorList>
            <person name="Zhong Z."/>
            <person name="Sun Z."/>
            <person name="Liu W."/>
            <person name="Zhang W."/>
            <person name="Zhang H."/>
        </authorList>
    </citation>
    <scope>NUCLEOTIDE SEQUENCE [LARGE SCALE GENOMIC DNA]</scope>
    <source>
        <strain evidence="9 10">DSM 15687</strain>
    </source>
</reference>
<keyword evidence="6" id="KW-0411">Iron-sulfur</keyword>
<comment type="caution">
    <text evidence="9">The sequence shown here is derived from an EMBL/GenBank/DDBJ whole genome shotgun (WGS) entry which is preliminary data.</text>
</comment>
<dbReference type="Gene3D" id="3.40.640.10">
    <property type="entry name" value="Type I PLP-dependent aspartate aminotransferase-like (Major domain)"/>
    <property type="match status" value="1"/>
</dbReference>
<dbReference type="InterPro" id="IPR000192">
    <property type="entry name" value="Aminotrans_V_dom"/>
</dbReference>
<dbReference type="EMBL" id="JXLB01000005">
    <property type="protein sequence ID" value="OJG83210.1"/>
    <property type="molecule type" value="Genomic_DNA"/>
</dbReference>
<comment type="cofactor">
    <cofactor evidence="1 7">
        <name>pyridoxal 5'-phosphate</name>
        <dbReference type="ChEBI" id="CHEBI:597326"/>
    </cofactor>
</comment>
<protein>
    <submittedName>
        <fullName evidence="9">Aminotransferase V</fullName>
    </submittedName>
</protein>
<evidence type="ECO:0000259" key="8">
    <source>
        <dbReference type="Pfam" id="PF00266"/>
    </source>
</evidence>
<dbReference type="AlphaFoldDB" id="A0A1L8WQA9"/>
<dbReference type="GO" id="GO:0046872">
    <property type="term" value="F:metal ion binding"/>
    <property type="evidence" value="ECO:0007669"/>
    <property type="project" value="UniProtKB-KW"/>
</dbReference>
<organism evidence="9 10">
    <name type="scientific">Enterococcus ratti</name>
    <dbReference type="NCBI Taxonomy" id="150033"/>
    <lineage>
        <taxon>Bacteria</taxon>
        <taxon>Bacillati</taxon>
        <taxon>Bacillota</taxon>
        <taxon>Bacilli</taxon>
        <taxon>Lactobacillales</taxon>
        <taxon>Enterococcaceae</taxon>
        <taxon>Enterococcus</taxon>
    </lineage>
</organism>
<accession>A0A1L8WQA9</accession>
<dbReference type="SUPFAM" id="SSF53383">
    <property type="entry name" value="PLP-dependent transferases"/>
    <property type="match status" value="1"/>
</dbReference>
<dbReference type="GO" id="GO:0008483">
    <property type="term" value="F:transaminase activity"/>
    <property type="evidence" value="ECO:0007669"/>
    <property type="project" value="UniProtKB-KW"/>
</dbReference>
<keyword evidence="4" id="KW-0663">Pyridoxal phosphate</keyword>
<dbReference type="Pfam" id="PF00266">
    <property type="entry name" value="Aminotran_5"/>
    <property type="match status" value="1"/>
</dbReference>
<evidence type="ECO:0000256" key="7">
    <source>
        <dbReference type="RuleBase" id="RU004504"/>
    </source>
</evidence>
<dbReference type="GO" id="GO:0051536">
    <property type="term" value="F:iron-sulfur cluster binding"/>
    <property type="evidence" value="ECO:0007669"/>
    <property type="project" value="UniProtKB-KW"/>
</dbReference>
<evidence type="ECO:0000256" key="5">
    <source>
        <dbReference type="ARBA" id="ARBA00023004"/>
    </source>
</evidence>
<gene>
    <name evidence="9" type="ORF">RV14_GL001905</name>
</gene>
<dbReference type="InterPro" id="IPR015421">
    <property type="entry name" value="PyrdxlP-dep_Trfase_major"/>
</dbReference>
<evidence type="ECO:0000256" key="3">
    <source>
        <dbReference type="ARBA" id="ARBA00022723"/>
    </source>
</evidence>
<evidence type="ECO:0000256" key="1">
    <source>
        <dbReference type="ARBA" id="ARBA00001933"/>
    </source>
</evidence>
<dbReference type="PANTHER" id="PTHR11601">
    <property type="entry name" value="CYSTEINE DESULFURYLASE FAMILY MEMBER"/>
    <property type="match status" value="1"/>
</dbReference>